<dbReference type="PROSITE" id="PS00370">
    <property type="entry name" value="PEP_ENZYMES_PHOS_SITE"/>
    <property type="match status" value="1"/>
</dbReference>
<dbReference type="GO" id="GO:0016301">
    <property type="term" value="F:kinase activity"/>
    <property type="evidence" value="ECO:0007669"/>
    <property type="project" value="UniProtKB-KW"/>
</dbReference>
<dbReference type="AlphaFoldDB" id="A0A1G6UHV4"/>
<dbReference type="InterPro" id="IPR024692">
    <property type="entry name" value="PTS_EI"/>
</dbReference>
<feature type="binding site" evidence="19">
    <location>
        <position position="286"/>
    </location>
    <ligand>
        <name>phosphoenolpyruvate</name>
        <dbReference type="ChEBI" id="CHEBI:58702"/>
    </ligand>
</feature>
<keyword evidence="10 17" id="KW-0762">Sugar transport</keyword>
<dbReference type="PANTHER" id="PTHR46244:SF3">
    <property type="entry name" value="PHOSPHOENOLPYRUVATE-PROTEIN PHOSPHOTRANSFERASE"/>
    <property type="match status" value="1"/>
</dbReference>
<comment type="catalytic activity">
    <reaction evidence="1 17">
        <text>L-histidyl-[protein] + phosphoenolpyruvate = N(pros)-phospho-L-histidyl-[protein] + pyruvate</text>
        <dbReference type="Rhea" id="RHEA:23880"/>
        <dbReference type="Rhea" id="RHEA-COMP:9745"/>
        <dbReference type="Rhea" id="RHEA-COMP:9746"/>
        <dbReference type="ChEBI" id="CHEBI:15361"/>
        <dbReference type="ChEBI" id="CHEBI:29979"/>
        <dbReference type="ChEBI" id="CHEBI:58702"/>
        <dbReference type="ChEBI" id="CHEBI:64837"/>
        <dbReference type="EC" id="2.7.3.9"/>
    </reaction>
</comment>
<evidence type="ECO:0000256" key="8">
    <source>
        <dbReference type="ARBA" id="ARBA00022448"/>
    </source>
</evidence>
<proteinExistence type="inferred from homology"/>
<dbReference type="OrthoDB" id="9765468at2"/>
<dbReference type="InterPro" id="IPR008731">
    <property type="entry name" value="PTS_EIN"/>
</dbReference>
<evidence type="ECO:0000259" key="22">
    <source>
        <dbReference type="Pfam" id="PF02896"/>
    </source>
</evidence>
<evidence type="ECO:0000256" key="1">
    <source>
        <dbReference type="ARBA" id="ARBA00000683"/>
    </source>
</evidence>
<dbReference type="InterPro" id="IPR015813">
    <property type="entry name" value="Pyrv/PenolPyrv_kinase-like_dom"/>
</dbReference>
<dbReference type="PRINTS" id="PR01736">
    <property type="entry name" value="PHPHTRNFRASE"/>
</dbReference>
<evidence type="ECO:0000256" key="16">
    <source>
        <dbReference type="ARBA" id="ARBA00033235"/>
    </source>
</evidence>
<dbReference type="SUPFAM" id="SSF52009">
    <property type="entry name" value="Phosphohistidine domain"/>
    <property type="match status" value="1"/>
</dbReference>
<feature type="binding site" evidence="19">
    <location>
        <position position="445"/>
    </location>
    <ligand>
        <name>phosphoenolpyruvate</name>
        <dbReference type="ChEBI" id="CHEBI:58702"/>
    </ligand>
</feature>
<feature type="binding site" evidence="19">
    <location>
        <position position="322"/>
    </location>
    <ligand>
        <name>phosphoenolpyruvate</name>
        <dbReference type="ChEBI" id="CHEBI:58702"/>
    </ligand>
</feature>
<feature type="active site" description="Proton donor" evidence="18">
    <location>
        <position position="482"/>
    </location>
</feature>
<evidence type="ECO:0000256" key="3">
    <source>
        <dbReference type="ARBA" id="ARBA00002728"/>
    </source>
</evidence>
<evidence type="ECO:0000313" key="25">
    <source>
        <dbReference type="Proteomes" id="UP000199039"/>
    </source>
</evidence>
<evidence type="ECO:0000256" key="5">
    <source>
        <dbReference type="ARBA" id="ARBA00007837"/>
    </source>
</evidence>
<dbReference type="STRING" id="1814289.SAMN05216410_3266"/>
<evidence type="ECO:0000256" key="10">
    <source>
        <dbReference type="ARBA" id="ARBA00022597"/>
    </source>
</evidence>
<dbReference type="Gene3D" id="1.10.274.10">
    <property type="entry name" value="PtsI, HPr-binding domain"/>
    <property type="match status" value="1"/>
</dbReference>
<keyword evidence="11 17" id="KW-0808">Transferase</keyword>
<evidence type="ECO:0000256" key="9">
    <source>
        <dbReference type="ARBA" id="ARBA00022490"/>
    </source>
</evidence>
<feature type="binding site" evidence="19">
    <location>
        <begin position="434"/>
        <end position="435"/>
    </location>
    <ligand>
        <name>phosphoenolpyruvate</name>
        <dbReference type="ChEBI" id="CHEBI:58702"/>
    </ligand>
</feature>
<dbReference type="Gene3D" id="3.20.20.60">
    <property type="entry name" value="Phosphoenolpyruvate-binding domains"/>
    <property type="match status" value="1"/>
</dbReference>
<evidence type="ECO:0000256" key="11">
    <source>
        <dbReference type="ARBA" id="ARBA00022679"/>
    </source>
</evidence>
<feature type="binding site" evidence="20">
    <location>
        <position position="411"/>
    </location>
    <ligand>
        <name>Mg(2+)</name>
        <dbReference type="ChEBI" id="CHEBI:18420"/>
    </ligand>
</feature>
<comment type="subcellular location">
    <subcellularLocation>
        <location evidence="4 17">Cytoplasm</location>
    </subcellularLocation>
</comment>
<dbReference type="InterPro" id="IPR036637">
    <property type="entry name" value="Phosphohistidine_dom_sf"/>
</dbReference>
<dbReference type="EMBL" id="FMYH01000007">
    <property type="protein sequence ID" value="SDD41010.1"/>
    <property type="molecule type" value="Genomic_DNA"/>
</dbReference>
<dbReference type="InterPro" id="IPR036618">
    <property type="entry name" value="PtsI_HPr-bd_sf"/>
</dbReference>
<evidence type="ECO:0000256" key="17">
    <source>
        <dbReference type="PIRNR" id="PIRNR000732"/>
    </source>
</evidence>
<dbReference type="RefSeq" id="WP_093185200.1">
    <property type="nucleotide sequence ID" value="NZ_FMYH01000007.1"/>
</dbReference>
<dbReference type="GO" id="GO:0046872">
    <property type="term" value="F:metal ion binding"/>
    <property type="evidence" value="ECO:0007669"/>
    <property type="project" value="UniProtKB-KW"/>
</dbReference>
<accession>A0A1G6UHV4</accession>
<evidence type="ECO:0000256" key="19">
    <source>
        <dbReference type="PIRSR" id="PIRSR000732-2"/>
    </source>
</evidence>
<evidence type="ECO:0000256" key="14">
    <source>
        <dbReference type="ARBA" id="ARBA00022777"/>
    </source>
</evidence>
<evidence type="ECO:0000259" key="23">
    <source>
        <dbReference type="Pfam" id="PF05524"/>
    </source>
</evidence>
<feature type="domain" description="PEP-utilising enzyme C-terminal" evidence="22">
    <location>
        <begin position="252"/>
        <end position="519"/>
    </location>
</feature>
<comment type="similarity">
    <text evidence="5 17">Belongs to the PEP-utilizing enzyme family.</text>
</comment>
<dbReference type="GO" id="GO:0008965">
    <property type="term" value="F:phosphoenolpyruvate-protein phosphotransferase activity"/>
    <property type="evidence" value="ECO:0007669"/>
    <property type="project" value="UniProtKB-EC"/>
</dbReference>
<evidence type="ECO:0000256" key="12">
    <source>
        <dbReference type="ARBA" id="ARBA00022683"/>
    </source>
</evidence>
<keyword evidence="9 17" id="KW-0963">Cytoplasm</keyword>
<evidence type="ECO:0000256" key="4">
    <source>
        <dbReference type="ARBA" id="ARBA00004496"/>
    </source>
</evidence>
<name>A0A1G6UHV4_9MICO</name>
<feature type="domain" description="Phosphotransferase system enzyme I N-terminal" evidence="23">
    <location>
        <begin position="6"/>
        <end position="125"/>
    </location>
</feature>
<keyword evidence="14 17" id="KW-0418">Kinase</keyword>
<feature type="active site" description="Tele-phosphohistidine intermediate" evidence="18">
    <location>
        <position position="188"/>
    </location>
</feature>
<dbReference type="Pfam" id="PF02896">
    <property type="entry name" value="PEP-utilizers_C"/>
    <property type="match status" value="1"/>
</dbReference>
<evidence type="ECO:0000256" key="6">
    <source>
        <dbReference type="ARBA" id="ARBA00012232"/>
    </source>
</evidence>
<dbReference type="PANTHER" id="PTHR46244">
    <property type="entry name" value="PHOSPHOENOLPYRUVATE-PROTEIN PHOSPHOTRANSFERASE"/>
    <property type="match status" value="1"/>
</dbReference>
<evidence type="ECO:0000256" key="2">
    <source>
        <dbReference type="ARBA" id="ARBA00001946"/>
    </source>
</evidence>
<dbReference type="InterPro" id="IPR040442">
    <property type="entry name" value="Pyrv_kinase-like_dom_sf"/>
</dbReference>
<dbReference type="Pfam" id="PF05524">
    <property type="entry name" value="PEP-utilisers_N"/>
    <property type="match status" value="1"/>
</dbReference>
<dbReference type="InterPro" id="IPR008279">
    <property type="entry name" value="PEP-util_enz_mobile_dom"/>
</dbReference>
<evidence type="ECO:0000259" key="21">
    <source>
        <dbReference type="Pfam" id="PF00391"/>
    </source>
</evidence>
<dbReference type="SUPFAM" id="SSF47831">
    <property type="entry name" value="Enzyme I of the PEP:sugar phosphotransferase system HPr-binding (sub)domain"/>
    <property type="match status" value="1"/>
</dbReference>
<dbReference type="PIRSF" id="PIRSF000732">
    <property type="entry name" value="PTS_enzyme_I"/>
    <property type="match status" value="1"/>
</dbReference>
<evidence type="ECO:0000256" key="13">
    <source>
        <dbReference type="ARBA" id="ARBA00022723"/>
    </source>
</evidence>
<evidence type="ECO:0000313" key="24">
    <source>
        <dbReference type="EMBL" id="SDD41010.1"/>
    </source>
</evidence>
<evidence type="ECO:0000256" key="7">
    <source>
        <dbReference type="ARBA" id="ARBA00016544"/>
    </source>
</evidence>
<protein>
    <recommendedName>
        <fullName evidence="7 17">Phosphoenolpyruvate-protein phosphotransferase</fullName>
        <ecNumber evidence="6 17">2.7.3.9</ecNumber>
    </recommendedName>
    <alternativeName>
        <fullName evidence="16 17">Phosphotransferase system, enzyme I</fullName>
    </alternativeName>
</protein>
<reference evidence="24 25" key="1">
    <citation type="submission" date="2016-09" db="EMBL/GenBank/DDBJ databases">
        <authorList>
            <person name="Capua I."/>
            <person name="De Benedictis P."/>
            <person name="Joannis T."/>
            <person name="Lombin L.H."/>
            <person name="Cattoli G."/>
        </authorList>
    </citation>
    <scope>NUCLEOTIDE SEQUENCE [LARGE SCALE GENOMIC DNA]</scope>
    <source>
        <strain evidence="24 25">ISLP-3</strain>
    </source>
</reference>
<dbReference type="NCBIfam" id="TIGR01417">
    <property type="entry name" value="PTS_I_fam"/>
    <property type="match status" value="1"/>
</dbReference>
<feature type="domain" description="PEP-utilising enzyme mobile" evidence="21">
    <location>
        <begin position="155"/>
        <end position="223"/>
    </location>
</feature>
<evidence type="ECO:0000256" key="15">
    <source>
        <dbReference type="ARBA" id="ARBA00022842"/>
    </source>
</evidence>
<keyword evidence="13 17" id="KW-0479">Metal-binding</keyword>
<sequence>MTRVLTGIPVSPGRVVGVVHTMPAPVPEPSAALRAAGADTETAVAQLATAVSAVQAELLARASTVTGTAAEVLTMTAAMAGDKTLIKDATRRVREEGATPARAVWDAAGVLAGQLEALGGMMAERARDARDVRDRLVASLQGRPSPGVPSPGHPFILAAGDLAPADTATLDPEQVVGIVTSGGGPTSHTAILARALGIPAVVAVSGAEGLADGETILLDGALGIVEISPSPEAIARTRETAGTVRTFDGHGRTADGHDVALLANVADPKAAAAAVEAGAEGVGLFRTEFCFLGRTEEPSVTEQVAAYRGVLDAFPGRKVVVRTLDAGADKPLPFVTADHEPNPALGIRGLRTAVGHPEVLERQLEAIAAAAAATEADVWVMAPMVATPDEAAHFVERCAAHGLNRAGVMIEIPAAALQSRFILAHATFASLGTNDLTQYTMAADRELAGLAELSTGWQPAVLALVEASCLGGAVNDRPVSVCGEAAGDPALAPVLVGLGVSSLSMTPRALADVAAVLAATSSEECARLARLALDQPSAAAARAAVRAELPILDELGL</sequence>
<dbReference type="SUPFAM" id="SSF51621">
    <property type="entry name" value="Phosphoenolpyruvate/pyruvate domain"/>
    <property type="match status" value="1"/>
</dbReference>
<comment type="cofactor">
    <cofactor evidence="2 17 20">
        <name>Mg(2+)</name>
        <dbReference type="ChEBI" id="CHEBI:18420"/>
    </cofactor>
</comment>
<keyword evidence="15 17" id="KW-0460">Magnesium</keyword>
<dbReference type="InterPro" id="IPR006318">
    <property type="entry name" value="PTS_EI-like"/>
</dbReference>
<dbReference type="GO" id="GO:0009401">
    <property type="term" value="P:phosphoenolpyruvate-dependent sugar phosphotransferase system"/>
    <property type="evidence" value="ECO:0007669"/>
    <property type="project" value="UniProtKB-KW"/>
</dbReference>
<dbReference type="Gene3D" id="3.50.30.10">
    <property type="entry name" value="Phosphohistidine domain"/>
    <property type="match status" value="1"/>
</dbReference>
<dbReference type="InterPro" id="IPR050499">
    <property type="entry name" value="PEP-utilizing_PTS_enzyme"/>
</dbReference>
<keyword evidence="25" id="KW-1185">Reference proteome</keyword>
<organism evidence="24 25">
    <name type="scientific">Sanguibacter gelidistatuariae</name>
    <dbReference type="NCBI Taxonomy" id="1814289"/>
    <lineage>
        <taxon>Bacteria</taxon>
        <taxon>Bacillati</taxon>
        <taxon>Actinomycetota</taxon>
        <taxon>Actinomycetes</taxon>
        <taxon>Micrococcales</taxon>
        <taxon>Sanguibacteraceae</taxon>
        <taxon>Sanguibacter</taxon>
    </lineage>
</organism>
<keyword evidence="24" id="KW-0670">Pyruvate</keyword>
<comment type="function">
    <text evidence="3 17">General (non sugar-specific) component of the phosphoenolpyruvate-dependent sugar phosphotransferase system (sugar PTS). This major carbohydrate active-transport system catalyzes the phosphorylation of incoming sugar substrates concomitantly with their translocation across the cell membrane. Enzyme I transfers the phosphoryl group from phosphoenolpyruvate (PEP) to the phosphoryl carrier protein (HPr).</text>
</comment>
<keyword evidence="8 17" id="KW-0813">Transport</keyword>
<gene>
    <name evidence="24" type="ORF">SAMN05216410_3266</name>
</gene>
<feature type="binding site" evidence="20">
    <location>
        <position position="435"/>
    </location>
    <ligand>
        <name>Mg(2+)</name>
        <dbReference type="ChEBI" id="CHEBI:18420"/>
    </ligand>
</feature>
<dbReference type="Proteomes" id="UP000199039">
    <property type="component" value="Unassembled WGS sequence"/>
</dbReference>
<keyword evidence="12 17" id="KW-0598">Phosphotransferase system</keyword>
<dbReference type="GO" id="GO:0005737">
    <property type="term" value="C:cytoplasm"/>
    <property type="evidence" value="ECO:0007669"/>
    <property type="project" value="UniProtKB-SubCell"/>
</dbReference>
<dbReference type="EC" id="2.7.3.9" evidence="6 17"/>
<evidence type="ECO:0000256" key="20">
    <source>
        <dbReference type="PIRSR" id="PIRSR000732-3"/>
    </source>
</evidence>
<dbReference type="Pfam" id="PF00391">
    <property type="entry name" value="PEP-utilizers"/>
    <property type="match status" value="1"/>
</dbReference>
<evidence type="ECO:0000256" key="18">
    <source>
        <dbReference type="PIRSR" id="PIRSR000732-1"/>
    </source>
</evidence>
<dbReference type="InterPro" id="IPR000121">
    <property type="entry name" value="PEP_util_C"/>
</dbReference>
<dbReference type="InterPro" id="IPR018274">
    <property type="entry name" value="PEP_util_AS"/>
</dbReference>